<dbReference type="GO" id="GO:0016607">
    <property type="term" value="C:nuclear speck"/>
    <property type="evidence" value="ECO:0007669"/>
    <property type="project" value="TreeGrafter"/>
</dbReference>
<evidence type="ECO:0000313" key="2">
    <source>
        <dbReference type="Proteomes" id="UP000436088"/>
    </source>
</evidence>
<keyword evidence="2" id="KW-1185">Reference proteome</keyword>
<reference evidence="1" key="1">
    <citation type="submission" date="2019-09" db="EMBL/GenBank/DDBJ databases">
        <title>Draft genome information of white flower Hibiscus syriacus.</title>
        <authorList>
            <person name="Kim Y.-M."/>
        </authorList>
    </citation>
    <scope>NUCLEOTIDE SEQUENCE [LARGE SCALE GENOMIC DNA]</scope>
    <source>
        <strain evidence="1">YM2019G1</strain>
    </source>
</reference>
<dbReference type="Proteomes" id="UP000436088">
    <property type="component" value="Unassembled WGS sequence"/>
</dbReference>
<sequence>MTMMYLKLSLQKIATALLKIRTPQCLCMPMTSICYATMFLPRHPIGDPAPEVPIPMETLAEYGDDIDYIYLGYGIYTIEQYQGKEIEEIINSDGANPNVYVPSSGRWSINQEAPETKIKLTIDQGFDQYFSTLML</sequence>
<dbReference type="PANTHER" id="PTHR37723">
    <property type="entry name" value="PROTEIN FAR-RED ELONGATED HYPOCOTYL 1"/>
    <property type="match status" value="1"/>
</dbReference>
<dbReference type="InterPro" id="IPR037766">
    <property type="entry name" value="FHY1"/>
</dbReference>
<protein>
    <submittedName>
        <fullName evidence="1">Detected protein of confused Function</fullName>
    </submittedName>
</protein>
<accession>A0A6A2Z020</accession>
<gene>
    <name evidence="1" type="ORF">F3Y22_tig00111105pilonHSYRG00459</name>
</gene>
<dbReference type="GO" id="GO:0051457">
    <property type="term" value="P:maintenance of protein location in nucleus"/>
    <property type="evidence" value="ECO:0007669"/>
    <property type="project" value="TreeGrafter"/>
</dbReference>
<proteinExistence type="predicted"/>
<dbReference type="PANTHER" id="PTHR37723:SF1">
    <property type="entry name" value="PROTEIN FAR-RED-ELONGATED HYPOCOTYL 1-LIKE"/>
    <property type="match status" value="1"/>
</dbReference>
<comment type="caution">
    <text evidence="1">The sequence shown here is derived from an EMBL/GenBank/DDBJ whole genome shotgun (WGS) entry which is preliminary data.</text>
</comment>
<dbReference type="GO" id="GO:0009639">
    <property type="term" value="P:response to red or far red light"/>
    <property type="evidence" value="ECO:0007669"/>
    <property type="project" value="InterPro"/>
</dbReference>
<name>A0A6A2Z020_HIBSY</name>
<dbReference type="GO" id="GO:0061608">
    <property type="term" value="F:nuclear import signal receptor activity"/>
    <property type="evidence" value="ECO:0007669"/>
    <property type="project" value="TreeGrafter"/>
</dbReference>
<organism evidence="1 2">
    <name type="scientific">Hibiscus syriacus</name>
    <name type="common">Rose of Sharon</name>
    <dbReference type="NCBI Taxonomy" id="106335"/>
    <lineage>
        <taxon>Eukaryota</taxon>
        <taxon>Viridiplantae</taxon>
        <taxon>Streptophyta</taxon>
        <taxon>Embryophyta</taxon>
        <taxon>Tracheophyta</taxon>
        <taxon>Spermatophyta</taxon>
        <taxon>Magnoliopsida</taxon>
        <taxon>eudicotyledons</taxon>
        <taxon>Gunneridae</taxon>
        <taxon>Pentapetalae</taxon>
        <taxon>rosids</taxon>
        <taxon>malvids</taxon>
        <taxon>Malvales</taxon>
        <taxon>Malvaceae</taxon>
        <taxon>Malvoideae</taxon>
        <taxon>Hibiscus</taxon>
    </lineage>
</organism>
<dbReference type="GO" id="GO:0005737">
    <property type="term" value="C:cytoplasm"/>
    <property type="evidence" value="ECO:0007669"/>
    <property type="project" value="TreeGrafter"/>
</dbReference>
<dbReference type="AlphaFoldDB" id="A0A6A2Z020"/>
<dbReference type="EMBL" id="VEPZ02001236">
    <property type="protein sequence ID" value="KAE8684799.1"/>
    <property type="molecule type" value="Genomic_DNA"/>
</dbReference>
<evidence type="ECO:0000313" key="1">
    <source>
        <dbReference type="EMBL" id="KAE8684799.1"/>
    </source>
</evidence>